<dbReference type="GO" id="GO:0005829">
    <property type="term" value="C:cytosol"/>
    <property type="evidence" value="ECO:0007669"/>
    <property type="project" value="TreeGrafter"/>
</dbReference>
<dbReference type="Gene3D" id="3.40.50.450">
    <property type="match status" value="1"/>
</dbReference>
<dbReference type="Pfam" id="PF18306">
    <property type="entry name" value="LDcluster4"/>
    <property type="match status" value="1"/>
</dbReference>
<dbReference type="HOGENOM" id="CLU_107614_1_1_7"/>
<dbReference type="AlphaFoldDB" id="E1QDB0"/>
<dbReference type="PANTHER" id="PTHR43393">
    <property type="entry name" value="CYTOKININ RIBOSIDE 5'-MONOPHOSPHATE PHOSPHORIBOHYDROLASE"/>
    <property type="match status" value="1"/>
</dbReference>
<dbReference type="InterPro" id="IPR041164">
    <property type="entry name" value="LDcluster4"/>
</dbReference>
<reference evidence="1 2" key="1">
    <citation type="journal article" date="2010" name="Stand. Genomic Sci.">
        <title>Complete genome sequence of Desulfarculus baarsii type strain (2st14).</title>
        <authorList>
            <person name="Sun H."/>
            <person name="Spring S."/>
            <person name="Lapidus A."/>
            <person name="Davenport K."/>
            <person name="Del Rio T.G."/>
            <person name="Tice H."/>
            <person name="Nolan M."/>
            <person name="Copeland A."/>
            <person name="Cheng J.F."/>
            <person name="Lucas S."/>
            <person name="Tapia R."/>
            <person name="Goodwin L."/>
            <person name="Pitluck S."/>
            <person name="Ivanova N."/>
            <person name="Pagani I."/>
            <person name="Mavromatis K."/>
            <person name="Ovchinnikova G."/>
            <person name="Pati A."/>
            <person name="Chen A."/>
            <person name="Palaniappan K."/>
            <person name="Hauser L."/>
            <person name="Chang Y.J."/>
            <person name="Jeffries C.D."/>
            <person name="Detter J.C."/>
            <person name="Han C."/>
            <person name="Rohde M."/>
            <person name="Brambilla E."/>
            <person name="Goker M."/>
            <person name="Woyke T."/>
            <person name="Bristow J."/>
            <person name="Eisen J.A."/>
            <person name="Markowitz V."/>
            <person name="Hugenholtz P."/>
            <person name="Kyrpides N.C."/>
            <person name="Klenk H.P."/>
            <person name="Land M."/>
        </authorList>
    </citation>
    <scope>NUCLEOTIDE SEQUENCE [LARGE SCALE GENOMIC DNA]</scope>
    <source>
        <strain evidence="2">ATCC 33931 / DSM 2075 / LMG 7858 / VKM B-1802 / 2st14</strain>
    </source>
</reference>
<evidence type="ECO:0008006" key="3">
    <source>
        <dbReference type="Google" id="ProtNLM"/>
    </source>
</evidence>
<dbReference type="InterPro" id="IPR005268">
    <property type="entry name" value="CHP00725"/>
</dbReference>
<proteinExistence type="predicted"/>
<name>E1QDB0_DESB2</name>
<dbReference type="STRING" id="644282.Deba_0050"/>
<organism evidence="1 2">
    <name type="scientific">Desulfarculus baarsii (strain ATCC 33931 / DSM 2075 / LMG 7858 / VKM B-1802 / 2st14)</name>
    <dbReference type="NCBI Taxonomy" id="644282"/>
    <lineage>
        <taxon>Bacteria</taxon>
        <taxon>Pseudomonadati</taxon>
        <taxon>Thermodesulfobacteriota</taxon>
        <taxon>Desulfarculia</taxon>
        <taxon>Desulfarculales</taxon>
        <taxon>Desulfarculaceae</taxon>
        <taxon>Desulfarculus</taxon>
    </lineage>
</organism>
<evidence type="ECO:0000313" key="1">
    <source>
        <dbReference type="EMBL" id="ADK83429.1"/>
    </source>
</evidence>
<dbReference type="SUPFAM" id="SSF102405">
    <property type="entry name" value="MCP/YpsA-like"/>
    <property type="match status" value="1"/>
</dbReference>
<evidence type="ECO:0000313" key="2">
    <source>
        <dbReference type="Proteomes" id="UP000009047"/>
    </source>
</evidence>
<dbReference type="KEGG" id="dbr:Deba_0050"/>
<dbReference type="OrthoDB" id="9794039at2"/>
<dbReference type="RefSeq" id="WP_013256885.1">
    <property type="nucleotide sequence ID" value="NC_014365.1"/>
</dbReference>
<dbReference type="Proteomes" id="UP000009047">
    <property type="component" value="Chromosome"/>
</dbReference>
<protein>
    <recommendedName>
        <fullName evidence="3">TIGR00725 family protein</fullName>
    </recommendedName>
</protein>
<sequence>MAAIRLVSVVGAGAASPRQYEQARQVGQLLAKHGLGVVCGGLGGVMEAACRGASEAGGLAVAILPGTDRHTANRYATVVIPSGLGQARNALVVSAGEGVIAIAGGPGTLSEIGFALKAGKPIVALDSWDIPGLAEAESPQEAVDCLIDRLGPA</sequence>
<dbReference type="eggNOG" id="COG1611">
    <property type="taxonomic scope" value="Bacteria"/>
</dbReference>
<dbReference type="PANTHER" id="PTHR43393:SF3">
    <property type="entry name" value="LYSINE DECARBOXYLASE-LIKE PROTEIN"/>
    <property type="match status" value="1"/>
</dbReference>
<accession>E1QDB0</accession>
<dbReference type="InterPro" id="IPR052341">
    <property type="entry name" value="LOG_family_nucleotidases"/>
</dbReference>
<dbReference type="EMBL" id="CP002085">
    <property type="protein sequence ID" value="ADK83429.1"/>
    <property type="molecule type" value="Genomic_DNA"/>
</dbReference>
<keyword evidence="2" id="KW-1185">Reference proteome</keyword>
<dbReference type="NCBIfam" id="TIGR00725">
    <property type="entry name" value="TIGR00725 family protein"/>
    <property type="match status" value="1"/>
</dbReference>
<gene>
    <name evidence="1" type="ordered locus">Deba_0050</name>
</gene>